<dbReference type="InterPro" id="IPR036259">
    <property type="entry name" value="MFS_trans_sf"/>
</dbReference>
<dbReference type="PANTHER" id="PTHR11328:SF24">
    <property type="entry name" value="MAJOR FACILITATOR SUPERFAMILY (MFS) PROFILE DOMAIN-CONTAINING PROTEIN"/>
    <property type="match status" value="1"/>
</dbReference>
<dbReference type="GO" id="GO:0006814">
    <property type="term" value="P:sodium ion transport"/>
    <property type="evidence" value="ECO:0007669"/>
    <property type="project" value="InterPro"/>
</dbReference>
<keyword evidence="2" id="KW-1133">Transmembrane helix</keyword>
<keyword evidence="4" id="KW-1185">Reference proteome</keyword>
<dbReference type="Gene3D" id="1.20.1250.20">
    <property type="entry name" value="MFS general substrate transporter like domains"/>
    <property type="match status" value="1"/>
</dbReference>
<dbReference type="GO" id="GO:0015293">
    <property type="term" value="F:symporter activity"/>
    <property type="evidence" value="ECO:0007669"/>
    <property type="project" value="InterPro"/>
</dbReference>
<keyword evidence="2" id="KW-0812">Transmembrane</keyword>
<feature type="transmembrane region" description="Helical" evidence="2">
    <location>
        <begin position="278"/>
        <end position="298"/>
    </location>
</feature>
<dbReference type="GO" id="GO:0005886">
    <property type="term" value="C:plasma membrane"/>
    <property type="evidence" value="ECO:0007669"/>
    <property type="project" value="TreeGrafter"/>
</dbReference>
<dbReference type="EMBL" id="LXEU01000057">
    <property type="protein sequence ID" value="OAT51712.1"/>
    <property type="molecule type" value="Genomic_DNA"/>
</dbReference>
<dbReference type="GO" id="GO:0008643">
    <property type="term" value="P:carbohydrate transport"/>
    <property type="evidence" value="ECO:0007669"/>
    <property type="project" value="InterPro"/>
</dbReference>
<dbReference type="InterPro" id="IPR039672">
    <property type="entry name" value="MFS_2"/>
</dbReference>
<dbReference type="Pfam" id="PF13347">
    <property type="entry name" value="MFS_2"/>
    <property type="match status" value="1"/>
</dbReference>
<dbReference type="RefSeq" id="WP_064546387.1">
    <property type="nucleotide sequence ID" value="NZ_LXEU01000057.1"/>
</dbReference>
<reference evidence="3 4" key="1">
    <citation type="submission" date="2016-04" db="EMBL/GenBank/DDBJ databases">
        <title>ATOL: Assembling a taxonomically balanced genome-scale reconstruction of the evolutionary history of the Enterobacteriaceae.</title>
        <authorList>
            <person name="Plunkett G.III."/>
            <person name="Neeno-Eckwall E.C."/>
            <person name="Glasner J.D."/>
            <person name="Perna N.T."/>
        </authorList>
    </citation>
    <scope>NUCLEOTIDE SEQUENCE [LARGE SCALE GENOMIC DNA]</scope>
    <source>
        <strain evidence="3 4">ATCC 51603</strain>
    </source>
</reference>
<feature type="transmembrane region" description="Helical" evidence="2">
    <location>
        <begin position="124"/>
        <end position="146"/>
    </location>
</feature>
<dbReference type="InterPro" id="IPR001927">
    <property type="entry name" value="Na/Gal_symport"/>
</dbReference>
<protein>
    <submittedName>
        <fullName evidence="3">Putative GPH family arabinoside transporter</fullName>
    </submittedName>
</protein>
<evidence type="ECO:0000313" key="4">
    <source>
        <dbReference type="Proteomes" id="UP000078386"/>
    </source>
</evidence>
<feature type="transmembrane region" description="Helical" evidence="2">
    <location>
        <begin position="310"/>
        <end position="328"/>
    </location>
</feature>
<feature type="transmembrane region" description="Helical" evidence="2">
    <location>
        <begin position="95"/>
        <end position="112"/>
    </location>
</feature>
<organism evidence="3 4">
    <name type="scientific">Kluyvera georgiana ATCC 51603</name>
    <dbReference type="NCBI Taxonomy" id="1354264"/>
    <lineage>
        <taxon>Bacteria</taxon>
        <taxon>Pseudomonadati</taxon>
        <taxon>Pseudomonadota</taxon>
        <taxon>Gammaproteobacteria</taxon>
        <taxon>Enterobacterales</taxon>
        <taxon>Enterobacteriaceae</taxon>
        <taxon>Kluyvera</taxon>
    </lineage>
</organism>
<dbReference type="NCBIfam" id="TIGR00792">
    <property type="entry name" value="gph"/>
    <property type="match status" value="1"/>
</dbReference>
<feature type="transmembrane region" description="Helical" evidence="2">
    <location>
        <begin position="419"/>
        <end position="443"/>
    </location>
</feature>
<dbReference type="PATRIC" id="fig|1354264.4.peg.2965"/>
<dbReference type="SUPFAM" id="SSF103473">
    <property type="entry name" value="MFS general substrate transporter"/>
    <property type="match status" value="1"/>
</dbReference>
<dbReference type="CDD" id="cd17332">
    <property type="entry name" value="MFS_MelB_like"/>
    <property type="match status" value="1"/>
</dbReference>
<comment type="caution">
    <text evidence="3">The sequence shown here is derived from an EMBL/GenBank/DDBJ whole genome shotgun (WGS) entry which is preliminary data.</text>
</comment>
<evidence type="ECO:0000256" key="1">
    <source>
        <dbReference type="ARBA" id="ARBA00009617"/>
    </source>
</evidence>
<feature type="transmembrane region" description="Helical" evidence="2">
    <location>
        <begin position="340"/>
        <end position="361"/>
    </location>
</feature>
<feature type="transmembrane region" description="Helical" evidence="2">
    <location>
        <begin position="167"/>
        <end position="188"/>
    </location>
</feature>
<feature type="transmembrane region" description="Helical" evidence="2">
    <location>
        <begin position="244"/>
        <end position="266"/>
    </location>
</feature>
<evidence type="ECO:0000256" key="2">
    <source>
        <dbReference type="SAM" id="Phobius"/>
    </source>
</evidence>
<accession>A0A1B7JV22</accession>
<comment type="similarity">
    <text evidence="1">Belongs to the sodium:galactoside symporter (TC 2.A.2) family.</text>
</comment>
<proteinExistence type="inferred from homology"/>
<dbReference type="Proteomes" id="UP000078386">
    <property type="component" value="Unassembled WGS sequence"/>
</dbReference>
<gene>
    <name evidence="3" type="ORF">M989_02837</name>
</gene>
<feature type="transmembrane region" description="Helical" evidence="2">
    <location>
        <begin position="194"/>
        <end position="215"/>
    </location>
</feature>
<feature type="transmembrane region" description="Helical" evidence="2">
    <location>
        <begin position="382"/>
        <end position="407"/>
    </location>
</feature>
<feature type="transmembrane region" description="Helical" evidence="2">
    <location>
        <begin position="52"/>
        <end position="74"/>
    </location>
</feature>
<dbReference type="AlphaFoldDB" id="A0A1B7JV22"/>
<name>A0A1B7JV22_9ENTR</name>
<sequence length="464" mass="51594">MAQEILLPDVTVANSTERLSVREKLGFGFGDAACNMSWGPVTMFLTYFYTDIFGLDAALLATMFLVVRLVDAFVDPMLGGIADRTRSRYGRFRPYILYGCVPFCLICILAFYTPDITAGWKGVYAFVTYLLLSVLYSTVNIPYCSLGSVITANPVDRISCQSYRFTMANCAVLLCSLTLLPLVHYFGAGDQQKGFFITNTLFSIIGLCMFLLCVFNTRERIAPEEGPQENIFKSLLFAFKNKQWVLVVSGMFIGCIPAFVCGGATIYFTKYLMHLNDLWTTVFISIGIVAAILGNLTTNTLTKYICKVKLYIYVGFITAAISILIYFIDPRNIETIFALNTLRGYIGAITVPIFWSFIGDADDFGAWKFKRRMSGVYASGNLFALKVSLAIAGTITATILSLTHYVPDAPQQTPETLNAIMLLITVIPAAGSIITSLLFLFFYKLDTRMMNEIQTDLKANHYPA</sequence>
<keyword evidence="2" id="KW-0472">Membrane</keyword>
<evidence type="ECO:0000313" key="3">
    <source>
        <dbReference type="EMBL" id="OAT51712.1"/>
    </source>
</evidence>
<dbReference type="PANTHER" id="PTHR11328">
    <property type="entry name" value="MAJOR FACILITATOR SUPERFAMILY DOMAIN-CONTAINING PROTEIN"/>
    <property type="match status" value="1"/>
</dbReference>